<sequence>MPSPEKTRITILVDNEIQPQLGLMAEHGFSALVERPDVRFLFDTGQGPALVNNARVLGINLAPLDFLVLSHGHYDHTGGLAAVVEKNPGLRIVAHPDAVQPHLARLDEHDPPKAIGMPSPRKDLESRGAEFDLRTEFQELVSGVWYSGEVPRTRDTYVDKRLVVYEKEKIVPDAMRDDVSLLLETPSGPVVLLGCAHAGVENIMAHLCGRRSITTVAAVLGGTHLGVFDAAATEAAIRTFEQYQVRCLGTSHCTGVEPNARLRAHFGSRFRSASAGAVFEF</sequence>
<dbReference type="InterPro" id="IPR052926">
    <property type="entry name" value="Metallo-beta-lactamase_dom"/>
</dbReference>
<dbReference type="InterPro" id="IPR036866">
    <property type="entry name" value="RibonucZ/Hydroxyglut_hydro"/>
</dbReference>
<feature type="domain" description="Metallo-beta-lactamase" evidence="1">
    <location>
        <begin position="27"/>
        <end position="252"/>
    </location>
</feature>
<gene>
    <name evidence="2" type="ORF">ENV54_06015</name>
</gene>
<protein>
    <submittedName>
        <fullName evidence="2">MBL fold metallo-hydrolase</fullName>
    </submittedName>
</protein>
<keyword evidence="2" id="KW-0378">Hydrolase</keyword>
<accession>A0A7C4ARH4</accession>
<name>A0A7C4ARH4_9BACT</name>
<reference evidence="2" key="1">
    <citation type="journal article" date="2020" name="mSystems">
        <title>Genome- and Community-Level Interaction Insights into Carbon Utilization and Element Cycling Functions of Hydrothermarchaeota in Hydrothermal Sediment.</title>
        <authorList>
            <person name="Zhou Z."/>
            <person name="Liu Y."/>
            <person name="Xu W."/>
            <person name="Pan J."/>
            <person name="Luo Z.H."/>
            <person name="Li M."/>
        </authorList>
    </citation>
    <scope>NUCLEOTIDE SEQUENCE [LARGE SCALE GENOMIC DNA]</scope>
    <source>
        <strain evidence="2">SpSt-769</strain>
    </source>
</reference>
<organism evidence="2">
    <name type="scientific">Desulfomonile tiedjei</name>
    <dbReference type="NCBI Taxonomy" id="2358"/>
    <lineage>
        <taxon>Bacteria</taxon>
        <taxon>Pseudomonadati</taxon>
        <taxon>Thermodesulfobacteriota</taxon>
        <taxon>Desulfomonilia</taxon>
        <taxon>Desulfomonilales</taxon>
        <taxon>Desulfomonilaceae</taxon>
        <taxon>Desulfomonile</taxon>
    </lineage>
</organism>
<dbReference type="SMART" id="SM00849">
    <property type="entry name" value="Lactamase_B"/>
    <property type="match status" value="1"/>
</dbReference>
<dbReference type="GO" id="GO:0016740">
    <property type="term" value="F:transferase activity"/>
    <property type="evidence" value="ECO:0007669"/>
    <property type="project" value="TreeGrafter"/>
</dbReference>
<comment type="caution">
    <text evidence="2">The sequence shown here is derived from an EMBL/GenBank/DDBJ whole genome shotgun (WGS) entry which is preliminary data.</text>
</comment>
<evidence type="ECO:0000259" key="1">
    <source>
        <dbReference type="SMART" id="SM00849"/>
    </source>
</evidence>
<proteinExistence type="predicted"/>
<dbReference type="InterPro" id="IPR041712">
    <property type="entry name" value="DHPS-like_MBL-fold"/>
</dbReference>
<dbReference type="PANTHER" id="PTHR13754">
    <property type="entry name" value="METALLO-BETA-LACTAMASE SUPERFAMILY PROTEIN"/>
    <property type="match status" value="1"/>
</dbReference>
<dbReference type="AlphaFoldDB" id="A0A7C4ARH4"/>
<dbReference type="Gene3D" id="3.60.15.10">
    <property type="entry name" value="Ribonuclease Z/Hydroxyacylglutathione hydrolase-like"/>
    <property type="match status" value="1"/>
</dbReference>
<dbReference type="PANTHER" id="PTHR13754:SF13">
    <property type="entry name" value="METALLO-BETA-LACTAMASE SUPERFAMILY PROTEIN (AFU_ORTHOLOGUE AFUA_3G07630)"/>
    <property type="match status" value="1"/>
</dbReference>
<evidence type="ECO:0000313" key="2">
    <source>
        <dbReference type="EMBL" id="HGH60838.1"/>
    </source>
</evidence>
<dbReference type="CDD" id="cd07713">
    <property type="entry name" value="DHPS-like_MBL-fold"/>
    <property type="match status" value="1"/>
</dbReference>
<dbReference type="SUPFAM" id="SSF56281">
    <property type="entry name" value="Metallo-hydrolase/oxidoreductase"/>
    <property type="match status" value="1"/>
</dbReference>
<dbReference type="GO" id="GO:0016787">
    <property type="term" value="F:hydrolase activity"/>
    <property type="evidence" value="ECO:0007669"/>
    <property type="project" value="UniProtKB-KW"/>
</dbReference>
<dbReference type="InterPro" id="IPR001279">
    <property type="entry name" value="Metallo-B-lactamas"/>
</dbReference>
<dbReference type="Pfam" id="PF00753">
    <property type="entry name" value="Lactamase_B"/>
    <property type="match status" value="1"/>
</dbReference>
<dbReference type="EMBL" id="DTGT01000185">
    <property type="protein sequence ID" value="HGH60838.1"/>
    <property type="molecule type" value="Genomic_DNA"/>
</dbReference>